<dbReference type="OrthoDB" id="410721at2759"/>
<dbReference type="EMBL" id="CAJFCJ010000019">
    <property type="protein sequence ID" value="CAD5123685.1"/>
    <property type="molecule type" value="Genomic_DNA"/>
</dbReference>
<dbReference type="PANTHER" id="PTHR46848">
    <property type="entry name" value="REGULATOR OF G-PROTEIN SIGNALING 3"/>
    <property type="match status" value="1"/>
</dbReference>
<evidence type="ECO:0000256" key="1">
    <source>
        <dbReference type="SAM" id="MobiDB-lite"/>
    </source>
</evidence>
<dbReference type="PANTHER" id="PTHR46848:SF1">
    <property type="entry name" value="REGULATOR OF G-PROTEIN SIGNALING 3"/>
    <property type="match status" value="1"/>
</dbReference>
<sequence>MSTYGFTLYGSSPARVGQVERGGSADAAGLEAGDCIVSVNGRNVSRSSATSVAILIKQAGDKLTLDIRRRTMSKSVEQASESGIGTDHSSQDISSEEQTAADRLFDCIAKFANQMVIGRKQFVESLKDEAFMDEKEHSQLFVNIEQVTTVSEKVYNEMKTNSIATVLADNCSKMRSVYARYCKNVRHAMTIASKLKRRRCVYMFLKNNDCGMSIFTFLQLPVQHVRDLILYSFEFLKTLKSDEERQTLVAALKELRKICEEVSQSPSAETRSLSSSCSSIDSEVAKLQNRLSVPSCIGEDLDIAKPGQFIVYTGDLLQVDARGYEQQRHVILLNNMILVTIARNDRIVVVCPPIKFPNIGKVNFSRSQPEFTITYSVPTTDGASTELVHFVAPSMEKLHAWRSILEHRLQRQLPAVSCSLEECCESDCCLCSDEECSSSISGEESVFVSSWI</sequence>
<evidence type="ECO:0000259" key="2">
    <source>
        <dbReference type="PROSITE" id="PS50010"/>
    </source>
</evidence>
<dbReference type="SMART" id="SM00228">
    <property type="entry name" value="PDZ"/>
    <property type="match status" value="1"/>
</dbReference>
<dbReference type="SUPFAM" id="SSF50156">
    <property type="entry name" value="PDZ domain-like"/>
    <property type="match status" value="1"/>
</dbReference>
<reference evidence="4 5" key="1">
    <citation type="submission" date="2020-08" db="EMBL/GenBank/DDBJ databases">
        <authorList>
            <person name="Hejnol A."/>
        </authorList>
    </citation>
    <scope>NUCLEOTIDE SEQUENCE [LARGE SCALE GENOMIC DNA]</scope>
</reference>
<feature type="domain" description="PDZ" evidence="3">
    <location>
        <begin position="1"/>
        <end position="71"/>
    </location>
</feature>
<dbReference type="InterPro" id="IPR036034">
    <property type="entry name" value="PDZ_sf"/>
</dbReference>
<dbReference type="Pfam" id="PF00621">
    <property type="entry name" value="RhoGEF"/>
    <property type="match status" value="1"/>
</dbReference>
<gene>
    <name evidence="4" type="ORF">DGYR_LOCUS11338</name>
</gene>
<dbReference type="InterPro" id="IPR011993">
    <property type="entry name" value="PH-like_dom_sf"/>
</dbReference>
<dbReference type="InterPro" id="IPR000219">
    <property type="entry name" value="DH_dom"/>
</dbReference>
<name>A0A7I8W689_9ANNE</name>
<dbReference type="Gene3D" id="1.20.900.10">
    <property type="entry name" value="Dbl homology (DH) domain"/>
    <property type="match status" value="1"/>
</dbReference>
<feature type="domain" description="DH" evidence="2">
    <location>
        <begin position="96"/>
        <end position="265"/>
    </location>
</feature>
<dbReference type="SMART" id="SM00325">
    <property type="entry name" value="RhoGEF"/>
    <property type="match status" value="1"/>
</dbReference>
<dbReference type="InterPro" id="IPR035899">
    <property type="entry name" value="DBL_dom_sf"/>
</dbReference>
<keyword evidence="5" id="KW-1185">Reference proteome</keyword>
<organism evidence="4 5">
    <name type="scientific">Dimorphilus gyrociliatus</name>
    <dbReference type="NCBI Taxonomy" id="2664684"/>
    <lineage>
        <taxon>Eukaryota</taxon>
        <taxon>Metazoa</taxon>
        <taxon>Spiralia</taxon>
        <taxon>Lophotrochozoa</taxon>
        <taxon>Annelida</taxon>
        <taxon>Polychaeta</taxon>
        <taxon>Polychaeta incertae sedis</taxon>
        <taxon>Dinophilidae</taxon>
        <taxon>Dimorphilus</taxon>
    </lineage>
</organism>
<dbReference type="SUPFAM" id="SSF48065">
    <property type="entry name" value="DBL homology domain (DH-domain)"/>
    <property type="match status" value="1"/>
</dbReference>
<evidence type="ECO:0000313" key="4">
    <source>
        <dbReference type="EMBL" id="CAD5123685.1"/>
    </source>
</evidence>
<proteinExistence type="predicted"/>
<dbReference type="Gene3D" id="2.30.42.10">
    <property type="match status" value="1"/>
</dbReference>
<dbReference type="GO" id="GO:0005085">
    <property type="term" value="F:guanyl-nucleotide exchange factor activity"/>
    <property type="evidence" value="ECO:0007669"/>
    <property type="project" value="InterPro"/>
</dbReference>
<protein>
    <submittedName>
        <fullName evidence="4">DgyrCDS12010</fullName>
    </submittedName>
</protein>
<dbReference type="PROSITE" id="PS50010">
    <property type="entry name" value="DH_2"/>
    <property type="match status" value="1"/>
</dbReference>
<dbReference type="InterPro" id="IPR041489">
    <property type="entry name" value="PDZ_6"/>
</dbReference>
<dbReference type="InterPro" id="IPR001478">
    <property type="entry name" value="PDZ"/>
</dbReference>
<dbReference type="GO" id="GO:0005886">
    <property type="term" value="C:plasma membrane"/>
    <property type="evidence" value="ECO:0007669"/>
    <property type="project" value="TreeGrafter"/>
</dbReference>
<dbReference type="AlphaFoldDB" id="A0A7I8W689"/>
<dbReference type="GO" id="GO:0005634">
    <property type="term" value="C:nucleus"/>
    <property type="evidence" value="ECO:0007669"/>
    <property type="project" value="TreeGrafter"/>
</dbReference>
<feature type="region of interest" description="Disordered" evidence="1">
    <location>
        <begin position="76"/>
        <end position="95"/>
    </location>
</feature>
<evidence type="ECO:0000259" key="3">
    <source>
        <dbReference type="PROSITE" id="PS50106"/>
    </source>
</evidence>
<dbReference type="Proteomes" id="UP000549394">
    <property type="component" value="Unassembled WGS sequence"/>
</dbReference>
<accession>A0A7I8W689</accession>
<dbReference type="Gene3D" id="2.30.29.30">
    <property type="entry name" value="Pleckstrin-homology domain (PH domain)/Phosphotyrosine-binding domain (PTB)"/>
    <property type="match status" value="1"/>
</dbReference>
<dbReference type="PROSITE" id="PS50106">
    <property type="entry name" value="PDZ"/>
    <property type="match status" value="1"/>
</dbReference>
<evidence type="ECO:0000313" key="5">
    <source>
        <dbReference type="Proteomes" id="UP000549394"/>
    </source>
</evidence>
<dbReference type="Pfam" id="PF17820">
    <property type="entry name" value="PDZ_6"/>
    <property type="match status" value="1"/>
</dbReference>
<comment type="caution">
    <text evidence="4">The sequence shown here is derived from an EMBL/GenBank/DDBJ whole genome shotgun (WGS) entry which is preliminary data.</text>
</comment>
<dbReference type="SUPFAM" id="SSF50729">
    <property type="entry name" value="PH domain-like"/>
    <property type="match status" value="1"/>
</dbReference>